<comment type="cofactor">
    <cofactor evidence="1">
        <name>FAD</name>
        <dbReference type="ChEBI" id="CHEBI:57692"/>
    </cofactor>
</comment>
<reference evidence="5 6" key="1">
    <citation type="submission" date="2018-11" db="EMBL/GenBank/DDBJ databases">
        <authorList>
            <consortium name="Pathogen Informatics"/>
        </authorList>
    </citation>
    <scope>NUCLEOTIDE SEQUENCE [LARGE SCALE GENOMIC DNA]</scope>
</reference>
<evidence type="ECO:0000313" key="6">
    <source>
        <dbReference type="Proteomes" id="UP000270094"/>
    </source>
</evidence>
<keyword evidence="6" id="KW-1185">Reference proteome</keyword>
<proteinExistence type="predicted"/>
<keyword evidence="4" id="KW-0560">Oxidoreductase</keyword>
<protein>
    <submittedName>
        <fullName evidence="5">Uncharacterized protein</fullName>
    </submittedName>
</protein>
<name>A0A3P7J0A2_STRVU</name>
<keyword evidence="2" id="KW-0285">Flavoprotein</keyword>
<dbReference type="Proteomes" id="UP000270094">
    <property type="component" value="Unassembled WGS sequence"/>
</dbReference>
<sequence length="143" mass="16517">MKRKKLINQITIFHDRPFEETCSAMPAGLFRFDNISDRNDARATFEWYAELCRQLPGSVTGVKLLSGHIQSDSKEALEAQEKAYGDIVYNFCFMKDKERLKPLRHAIHFSSFAAEGNQYVPFLKKQLLARGVTFVKRKINNVE</sequence>
<accession>A0A3P7J0A2</accession>
<dbReference type="GO" id="GO:0005737">
    <property type="term" value="C:cytoplasm"/>
    <property type="evidence" value="ECO:0007669"/>
    <property type="project" value="TreeGrafter"/>
</dbReference>
<dbReference type="PANTHER" id="PTHR11530:SF28">
    <property type="entry name" value="D-ASPARTATE OXIDASE 1"/>
    <property type="match status" value="1"/>
</dbReference>
<dbReference type="OrthoDB" id="5864544at2759"/>
<gene>
    <name evidence="5" type="ORF">SVUK_LOCUS8701</name>
</gene>
<dbReference type="AlphaFoldDB" id="A0A3P7J0A2"/>
<evidence type="ECO:0000256" key="2">
    <source>
        <dbReference type="ARBA" id="ARBA00022630"/>
    </source>
</evidence>
<evidence type="ECO:0000313" key="5">
    <source>
        <dbReference type="EMBL" id="VDM73703.1"/>
    </source>
</evidence>
<dbReference type="Gene3D" id="3.40.50.720">
    <property type="entry name" value="NAD(P)-binding Rossmann-like Domain"/>
    <property type="match status" value="1"/>
</dbReference>
<evidence type="ECO:0000256" key="1">
    <source>
        <dbReference type="ARBA" id="ARBA00001974"/>
    </source>
</evidence>
<dbReference type="GO" id="GO:0019478">
    <property type="term" value="P:D-amino acid catabolic process"/>
    <property type="evidence" value="ECO:0007669"/>
    <property type="project" value="TreeGrafter"/>
</dbReference>
<dbReference type="InterPro" id="IPR023209">
    <property type="entry name" value="DAO"/>
</dbReference>
<evidence type="ECO:0000256" key="3">
    <source>
        <dbReference type="ARBA" id="ARBA00022827"/>
    </source>
</evidence>
<evidence type="ECO:0000256" key="4">
    <source>
        <dbReference type="ARBA" id="ARBA00023002"/>
    </source>
</evidence>
<dbReference type="PANTHER" id="PTHR11530">
    <property type="entry name" value="D-AMINO ACID OXIDASE"/>
    <property type="match status" value="1"/>
</dbReference>
<dbReference type="GO" id="GO:0003884">
    <property type="term" value="F:D-amino-acid oxidase activity"/>
    <property type="evidence" value="ECO:0007669"/>
    <property type="project" value="InterPro"/>
</dbReference>
<feature type="non-terminal residue" evidence="5">
    <location>
        <position position="143"/>
    </location>
</feature>
<organism evidence="5 6">
    <name type="scientific">Strongylus vulgaris</name>
    <name type="common">Blood worm</name>
    <dbReference type="NCBI Taxonomy" id="40348"/>
    <lineage>
        <taxon>Eukaryota</taxon>
        <taxon>Metazoa</taxon>
        <taxon>Ecdysozoa</taxon>
        <taxon>Nematoda</taxon>
        <taxon>Chromadorea</taxon>
        <taxon>Rhabditida</taxon>
        <taxon>Rhabditina</taxon>
        <taxon>Rhabditomorpha</taxon>
        <taxon>Strongyloidea</taxon>
        <taxon>Strongylidae</taxon>
        <taxon>Strongylus</taxon>
    </lineage>
</organism>
<keyword evidence="3" id="KW-0274">FAD</keyword>
<dbReference type="EMBL" id="UYYB01032040">
    <property type="protein sequence ID" value="VDM73703.1"/>
    <property type="molecule type" value="Genomic_DNA"/>
</dbReference>
<dbReference type="Gene3D" id="3.30.9.10">
    <property type="entry name" value="D-Amino Acid Oxidase, subunit A, domain 2"/>
    <property type="match status" value="1"/>
</dbReference>
<dbReference type="GO" id="GO:0071949">
    <property type="term" value="F:FAD binding"/>
    <property type="evidence" value="ECO:0007669"/>
    <property type="project" value="InterPro"/>
</dbReference>